<accession>A0AAV0N4K0</accession>
<comment type="cofactor">
    <cofactor evidence="1">
        <name>Fe(2+)</name>
        <dbReference type="ChEBI" id="CHEBI:29033"/>
    </cofactor>
</comment>
<dbReference type="GO" id="GO:0046872">
    <property type="term" value="F:metal ion binding"/>
    <property type="evidence" value="ECO:0007669"/>
    <property type="project" value="UniProtKB-KW"/>
</dbReference>
<keyword evidence="10" id="KW-1185">Reference proteome</keyword>
<name>A0AAV0N4K0_9ROSI</name>
<evidence type="ECO:0000256" key="2">
    <source>
        <dbReference type="ARBA" id="ARBA00006622"/>
    </source>
</evidence>
<evidence type="ECO:0000256" key="7">
    <source>
        <dbReference type="ARBA" id="ARBA00024284"/>
    </source>
</evidence>
<keyword evidence="6" id="KW-0408">Iron</keyword>
<gene>
    <name evidence="9" type="ORF">LITE_LOCUS31634</name>
</gene>
<dbReference type="Proteomes" id="UP001154282">
    <property type="component" value="Unassembled WGS sequence"/>
</dbReference>
<keyword evidence="4" id="KW-0479">Metal-binding</keyword>
<evidence type="ECO:0000313" key="9">
    <source>
        <dbReference type="EMBL" id="CAI0453556.1"/>
    </source>
</evidence>
<comment type="similarity">
    <text evidence="2">Belongs to the cysteine dioxygenase family.</text>
</comment>
<feature type="compositionally biased region" description="Basic residues" evidence="8">
    <location>
        <begin position="46"/>
        <end position="55"/>
    </location>
</feature>
<evidence type="ECO:0000256" key="4">
    <source>
        <dbReference type="ARBA" id="ARBA00022723"/>
    </source>
</evidence>
<protein>
    <recommendedName>
        <fullName evidence="3">cysteine dioxygenase</fullName>
        <ecNumber evidence="3">1.13.11.20</ecNumber>
    </recommendedName>
</protein>
<dbReference type="Gene3D" id="2.60.120.10">
    <property type="entry name" value="Jelly Rolls"/>
    <property type="match status" value="1"/>
</dbReference>
<dbReference type="EMBL" id="CAMGYJ010000008">
    <property type="protein sequence ID" value="CAI0453556.1"/>
    <property type="molecule type" value="Genomic_DNA"/>
</dbReference>
<sequence>MGAESRIIIDNKAIGGEEFDQLAKGKKPIANPAPNPPPARNANNSKGKKSRRRQQQKQPSAAAVRPVQRLFDTCKEVFKSGSAGIVPSPDNVEKLRAVLDDIKPADLGLNPDIACLTLANLDGAAPNGKKPAIRYLHLHECNKFSIGVFCLPPSGVIPLHNHPGMTVFSKLLFGTMHIKSYDWVLDEEGKQQPEVKNQLPKVRLAKVKTNSDLTAPCNTSILYPEDGGNMHCFTAVTACAVLDVLGPPYNDDEGRHCQYYFDFPSSQFSVDGVVVPNEEKEGYGWLQERDRPVDLVVRGELYRGPPFFK</sequence>
<dbReference type="CDD" id="cd20289">
    <property type="entry name" value="cupin_ADO"/>
    <property type="match status" value="1"/>
</dbReference>
<comment type="caution">
    <text evidence="9">The sequence shown here is derived from an EMBL/GenBank/DDBJ whole genome shotgun (WGS) entry which is preliminary data.</text>
</comment>
<evidence type="ECO:0000256" key="1">
    <source>
        <dbReference type="ARBA" id="ARBA00001954"/>
    </source>
</evidence>
<organism evidence="9 10">
    <name type="scientific">Linum tenue</name>
    <dbReference type="NCBI Taxonomy" id="586396"/>
    <lineage>
        <taxon>Eukaryota</taxon>
        <taxon>Viridiplantae</taxon>
        <taxon>Streptophyta</taxon>
        <taxon>Embryophyta</taxon>
        <taxon>Tracheophyta</taxon>
        <taxon>Spermatophyta</taxon>
        <taxon>Magnoliopsida</taxon>
        <taxon>eudicotyledons</taxon>
        <taxon>Gunneridae</taxon>
        <taxon>Pentapetalae</taxon>
        <taxon>rosids</taxon>
        <taxon>fabids</taxon>
        <taxon>Malpighiales</taxon>
        <taxon>Linaceae</taxon>
        <taxon>Linum</taxon>
    </lineage>
</organism>
<dbReference type="GO" id="GO:0017172">
    <property type="term" value="F:cysteine dioxygenase activity"/>
    <property type="evidence" value="ECO:0007669"/>
    <property type="project" value="UniProtKB-EC"/>
</dbReference>
<evidence type="ECO:0000256" key="3">
    <source>
        <dbReference type="ARBA" id="ARBA00013133"/>
    </source>
</evidence>
<evidence type="ECO:0000313" key="10">
    <source>
        <dbReference type="Proteomes" id="UP001154282"/>
    </source>
</evidence>
<evidence type="ECO:0000256" key="8">
    <source>
        <dbReference type="SAM" id="MobiDB-lite"/>
    </source>
</evidence>
<dbReference type="InterPro" id="IPR012864">
    <property type="entry name" value="PCO/ADO"/>
</dbReference>
<reference evidence="9" key="1">
    <citation type="submission" date="2022-08" db="EMBL/GenBank/DDBJ databases">
        <authorList>
            <person name="Gutierrez-Valencia J."/>
        </authorList>
    </citation>
    <scope>NUCLEOTIDE SEQUENCE</scope>
</reference>
<dbReference type="PANTHER" id="PTHR22966">
    <property type="entry name" value="2-AMINOETHANETHIOL DIOXYGENASE"/>
    <property type="match status" value="1"/>
</dbReference>
<dbReference type="PANTHER" id="PTHR22966:SF1">
    <property type="entry name" value="PLANT CYSTEINE OXIDASE 1"/>
    <property type="match status" value="1"/>
</dbReference>
<dbReference type="AlphaFoldDB" id="A0AAV0N4K0"/>
<keyword evidence="5" id="KW-0560">Oxidoreductase</keyword>
<dbReference type="Pfam" id="PF07847">
    <property type="entry name" value="PCO_ADO"/>
    <property type="match status" value="1"/>
</dbReference>
<evidence type="ECO:0000256" key="5">
    <source>
        <dbReference type="ARBA" id="ARBA00023002"/>
    </source>
</evidence>
<evidence type="ECO:0000256" key="6">
    <source>
        <dbReference type="ARBA" id="ARBA00023004"/>
    </source>
</evidence>
<comment type="catalytic activity">
    <reaction evidence="7">
        <text>L-cysteine + O2 = 3-sulfino-L-alanine + H(+)</text>
        <dbReference type="Rhea" id="RHEA:20441"/>
        <dbReference type="ChEBI" id="CHEBI:15378"/>
        <dbReference type="ChEBI" id="CHEBI:15379"/>
        <dbReference type="ChEBI" id="CHEBI:35235"/>
        <dbReference type="ChEBI" id="CHEBI:61085"/>
        <dbReference type="EC" id="1.13.11.20"/>
    </reaction>
    <physiologicalReaction direction="left-to-right" evidence="7">
        <dbReference type="Rhea" id="RHEA:20442"/>
    </physiologicalReaction>
</comment>
<dbReference type="SUPFAM" id="SSF51182">
    <property type="entry name" value="RmlC-like cupins"/>
    <property type="match status" value="1"/>
</dbReference>
<dbReference type="InterPro" id="IPR014710">
    <property type="entry name" value="RmlC-like_jellyroll"/>
</dbReference>
<dbReference type="GO" id="GO:0070483">
    <property type="term" value="P:detection of hypoxia"/>
    <property type="evidence" value="ECO:0007669"/>
    <property type="project" value="UniProtKB-ARBA"/>
</dbReference>
<feature type="region of interest" description="Disordered" evidence="8">
    <location>
        <begin position="19"/>
        <end position="65"/>
    </location>
</feature>
<dbReference type="EC" id="1.13.11.20" evidence="3"/>
<proteinExistence type="inferred from homology"/>
<dbReference type="InterPro" id="IPR011051">
    <property type="entry name" value="RmlC_Cupin_sf"/>
</dbReference>